<evidence type="ECO:0000256" key="1">
    <source>
        <dbReference type="SAM" id="MobiDB-lite"/>
    </source>
</evidence>
<sequence length="303" mass="34171">MKVTFDETRIDIDDNLPPPLPPRKVEPQQKPTGFFASFFKQPEQPQQSWFQRTYYSFFKAEEPAQDIPLTTRNTRIQSQQSMTNSTISIESAEQCTLCLGSKTFQNEKCPSCNGTGTAQFKQNIFDKSVSYISNLFKPKPKKQPELPTMHANTSHASVSTLLTQESVELCSLCYGTKLFNGHKCINCDGKGKAHSKNKLVSFFSDMKKNINQWFTKEEKQEEQYQKRSKILSVRTLKKTNSLDPGVASDWAREKVNAPTAPKKVVSKPSAITSPKLAALFEDLQAASEIDFTDICVRHTHSVA</sequence>
<dbReference type="Proteomes" id="UP001210925">
    <property type="component" value="Unassembled WGS sequence"/>
</dbReference>
<gene>
    <name evidence="2" type="ORF">HK103_005472</name>
</gene>
<evidence type="ECO:0000313" key="3">
    <source>
        <dbReference type="Proteomes" id="UP001210925"/>
    </source>
</evidence>
<protein>
    <submittedName>
        <fullName evidence="2">Uncharacterized protein</fullName>
    </submittedName>
</protein>
<name>A0AAD5Y7F5_9FUNG</name>
<dbReference type="EMBL" id="JADGKB010000050">
    <property type="protein sequence ID" value="KAJ3256474.1"/>
    <property type="molecule type" value="Genomic_DNA"/>
</dbReference>
<evidence type="ECO:0000313" key="2">
    <source>
        <dbReference type="EMBL" id="KAJ3256474.1"/>
    </source>
</evidence>
<dbReference type="Gene3D" id="2.10.230.10">
    <property type="entry name" value="Heat shock protein DnaJ, cysteine-rich domain"/>
    <property type="match status" value="1"/>
</dbReference>
<proteinExistence type="predicted"/>
<comment type="caution">
    <text evidence="2">The sequence shown here is derived from an EMBL/GenBank/DDBJ whole genome shotgun (WGS) entry which is preliminary data.</text>
</comment>
<feature type="compositionally biased region" description="Basic and acidic residues" evidence="1">
    <location>
        <begin position="1"/>
        <end position="12"/>
    </location>
</feature>
<reference evidence="2" key="1">
    <citation type="submission" date="2020-05" db="EMBL/GenBank/DDBJ databases">
        <title>Phylogenomic resolution of chytrid fungi.</title>
        <authorList>
            <person name="Stajich J.E."/>
            <person name="Amses K."/>
            <person name="Simmons R."/>
            <person name="Seto K."/>
            <person name="Myers J."/>
            <person name="Bonds A."/>
            <person name="Quandt C.A."/>
            <person name="Barry K."/>
            <person name="Liu P."/>
            <person name="Grigoriev I."/>
            <person name="Longcore J.E."/>
            <person name="James T.Y."/>
        </authorList>
    </citation>
    <scope>NUCLEOTIDE SEQUENCE</scope>
    <source>
        <strain evidence="2">PLAUS21</strain>
    </source>
</reference>
<keyword evidence="3" id="KW-1185">Reference proteome</keyword>
<dbReference type="AlphaFoldDB" id="A0AAD5Y7F5"/>
<organism evidence="2 3">
    <name type="scientific">Boothiomyces macroporosus</name>
    <dbReference type="NCBI Taxonomy" id="261099"/>
    <lineage>
        <taxon>Eukaryota</taxon>
        <taxon>Fungi</taxon>
        <taxon>Fungi incertae sedis</taxon>
        <taxon>Chytridiomycota</taxon>
        <taxon>Chytridiomycota incertae sedis</taxon>
        <taxon>Chytridiomycetes</taxon>
        <taxon>Rhizophydiales</taxon>
        <taxon>Terramycetaceae</taxon>
        <taxon>Boothiomyces</taxon>
    </lineage>
</organism>
<feature type="region of interest" description="Disordered" evidence="1">
    <location>
        <begin position="1"/>
        <end position="27"/>
    </location>
</feature>
<accession>A0AAD5Y7F5</accession>